<sequence length="261" mass="30557">MSVENNENKHADSFHYKEKIIVLIYHDISPNPFIKPHYTVSPEQFKNHLDALIEYGYQIISVEDLLKFSLYNHNAPLNSVVITFDDGNESFYTYAYPLLKQYGFPATNFIKVGFVGRRNKFTWDQMREMKASKMSFFSHTYNQHRLSEDGTPILKCPLFLEKQKRFETQNEYHSRIKADLQLAEKRIHEELGEQPKLLAFPFNGYNETVLEIGKEIGIELFFTSKKGTNKRNQPIINRLIVGSANHSAENLIEQIKQYHTK</sequence>
<evidence type="ECO:0000259" key="3">
    <source>
        <dbReference type="PROSITE" id="PS51677"/>
    </source>
</evidence>
<name>A0ABR5N8X4_BRECH</name>
<dbReference type="PANTHER" id="PTHR34216:SF3">
    <property type="entry name" value="POLY-BETA-1,6-N-ACETYL-D-GLUCOSAMINE N-DEACETYLASE"/>
    <property type="match status" value="1"/>
</dbReference>
<evidence type="ECO:0000256" key="2">
    <source>
        <dbReference type="ARBA" id="ARBA00022729"/>
    </source>
</evidence>
<proteinExistence type="predicted"/>
<dbReference type="InterPro" id="IPR051398">
    <property type="entry name" value="Polysacch_Deacetylase"/>
</dbReference>
<protein>
    <recommendedName>
        <fullName evidence="3">NodB homology domain-containing protein</fullName>
    </recommendedName>
</protein>
<evidence type="ECO:0000256" key="1">
    <source>
        <dbReference type="ARBA" id="ARBA00004613"/>
    </source>
</evidence>
<dbReference type="Gene3D" id="3.20.20.370">
    <property type="entry name" value="Glycoside hydrolase/deacetylase"/>
    <property type="match status" value="1"/>
</dbReference>
<dbReference type="SUPFAM" id="SSF88713">
    <property type="entry name" value="Glycoside hydrolase/deacetylase"/>
    <property type="match status" value="1"/>
</dbReference>
<reference evidence="4 5" key="1">
    <citation type="submission" date="2015-09" db="EMBL/GenBank/DDBJ databases">
        <title>Genome sequencing project for genomic taxonomy and phylogenomics of Bacillus-like bacteria.</title>
        <authorList>
            <person name="Liu B."/>
            <person name="Wang J."/>
            <person name="Zhu Y."/>
            <person name="Liu G."/>
            <person name="Chen Q."/>
            <person name="Chen Z."/>
            <person name="Lan J."/>
            <person name="Che J."/>
            <person name="Ge C."/>
            <person name="Shi H."/>
            <person name="Pan Z."/>
            <person name="Liu X."/>
        </authorList>
    </citation>
    <scope>NUCLEOTIDE SEQUENCE [LARGE SCALE GENOMIC DNA]</scope>
    <source>
        <strain evidence="4 5">DSM 8552</strain>
    </source>
</reference>
<dbReference type="CDD" id="cd10918">
    <property type="entry name" value="CE4_NodB_like_5s_6s"/>
    <property type="match status" value="1"/>
</dbReference>
<dbReference type="Pfam" id="PF01522">
    <property type="entry name" value="Polysacc_deac_1"/>
    <property type="match status" value="1"/>
</dbReference>
<comment type="subcellular location">
    <subcellularLocation>
        <location evidence="1">Secreted</location>
    </subcellularLocation>
</comment>
<dbReference type="InterPro" id="IPR002509">
    <property type="entry name" value="NODB_dom"/>
</dbReference>
<evidence type="ECO:0000313" key="4">
    <source>
        <dbReference type="EMBL" id="KQL46859.1"/>
    </source>
</evidence>
<dbReference type="InterPro" id="IPR011330">
    <property type="entry name" value="Glyco_hydro/deAcase_b/a-brl"/>
</dbReference>
<accession>A0ABR5N8X4</accession>
<dbReference type="EMBL" id="LJJB01000010">
    <property type="protein sequence ID" value="KQL46859.1"/>
    <property type="molecule type" value="Genomic_DNA"/>
</dbReference>
<keyword evidence="2" id="KW-0732">Signal</keyword>
<gene>
    <name evidence="4" type="ORF">AN963_18380</name>
</gene>
<dbReference type="PANTHER" id="PTHR34216">
    <property type="match status" value="1"/>
</dbReference>
<dbReference type="Proteomes" id="UP000051063">
    <property type="component" value="Unassembled WGS sequence"/>
</dbReference>
<keyword evidence="5" id="KW-1185">Reference proteome</keyword>
<feature type="domain" description="NodB homology" evidence="3">
    <location>
        <begin position="78"/>
        <end position="261"/>
    </location>
</feature>
<comment type="caution">
    <text evidence="4">The sequence shown here is derived from an EMBL/GenBank/DDBJ whole genome shotgun (WGS) entry which is preliminary data.</text>
</comment>
<evidence type="ECO:0000313" key="5">
    <source>
        <dbReference type="Proteomes" id="UP000051063"/>
    </source>
</evidence>
<organism evidence="4 5">
    <name type="scientific">Brevibacillus choshinensis</name>
    <dbReference type="NCBI Taxonomy" id="54911"/>
    <lineage>
        <taxon>Bacteria</taxon>
        <taxon>Bacillati</taxon>
        <taxon>Bacillota</taxon>
        <taxon>Bacilli</taxon>
        <taxon>Bacillales</taxon>
        <taxon>Paenibacillaceae</taxon>
        <taxon>Brevibacillus</taxon>
    </lineage>
</organism>
<dbReference type="PROSITE" id="PS51677">
    <property type="entry name" value="NODB"/>
    <property type="match status" value="1"/>
</dbReference>